<evidence type="ECO:0000313" key="2">
    <source>
        <dbReference type="EMBL" id="SKA11735.1"/>
    </source>
</evidence>
<dbReference type="Proteomes" id="UP000190637">
    <property type="component" value="Unassembled WGS sequence"/>
</dbReference>
<organism evidence="2 3">
    <name type="scientific">Marinactinospora thermotolerans DSM 45154</name>
    <dbReference type="NCBI Taxonomy" id="1122192"/>
    <lineage>
        <taxon>Bacteria</taxon>
        <taxon>Bacillati</taxon>
        <taxon>Actinomycetota</taxon>
        <taxon>Actinomycetes</taxon>
        <taxon>Streptosporangiales</taxon>
        <taxon>Nocardiopsidaceae</taxon>
        <taxon>Marinactinospora</taxon>
    </lineage>
</organism>
<name>A0A1T4R714_9ACTN</name>
<feature type="region of interest" description="Disordered" evidence="1">
    <location>
        <begin position="1"/>
        <end position="20"/>
    </location>
</feature>
<evidence type="ECO:0000256" key="1">
    <source>
        <dbReference type="SAM" id="MobiDB-lite"/>
    </source>
</evidence>
<proteinExistence type="predicted"/>
<keyword evidence="3" id="KW-1185">Reference proteome</keyword>
<accession>A0A1T4R714</accession>
<evidence type="ECO:0000313" key="3">
    <source>
        <dbReference type="Proteomes" id="UP000190637"/>
    </source>
</evidence>
<protein>
    <submittedName>
        <fullName evidence="2">Nitroimidazol reductase NimA, pyridoxamine 5'-phosphate oxidase superfamily</fullName>
    </submittedName>
</protein>
<dbReference type="AlphaFoldDB" id="A0A1T4R714"/>
<dbReference type="STRING" id="1122192.SAMN02745673_02573"/>
<dbReference type="InterPro" id="IPR012349">
    <property type="entry name" value="Split_barrel_FMN-bd"/>
</dbReference>
<sequence length="156" mass="17295">MILWPDRPQRTAGETWGETGEMGIDTAGMEVLERAECLRLLAMAPIGRIVFTERALPAVQPVNFLVHGSDIVVRTSEGSRLARATRDAVVAFEVDEFDIEARTGWSVMVVGPCRAVEDPAQRAELERLPLRPWAPGPRTHFLRIAIELVTGRRIPG</sequence>
<dbReference type="EMBL" id="FUWS01000006">
    <property type="protein sequence ID" value="SKA11735.1"/>
    <property type="molecule type" value="Genomic_DNA"/>
</dbReference>
<dbReference type="InterPro" id="IPR024747">
    <property type="entry name" value="Pyridox_Oxase-rel"/>
</dbReference>
<dbReference type="SUPFAM" id="SSF50475">
    <property type="entry name" value="FMN-binding split barrel"/>
    <property type="match status" value="1"/>
</dbReference>
<dbReference type="Pfam" id="PF12900">
    <property type="entry name" value="Pyridox_ox_2"/>
    <property type="match status" value="1"/>
</dbReference>
<dbReference type="Gene3D" id="2.30.110.10">
    <property type="entry name" value="Electron Transport, Fmn-binding Protein, Chain A"/>
    <property type="match status" value="1"/>
</dbReference>
<gene>
    <name evidence="2" type="ORF">SAMN02745673_02573</name>
</gene>
<reference evidence="2 3" key="1">
    <citation type="submission" date="2017-02" db="EMBL/GenBank/DDBJ databases">
        <authorList>
            <person name="Peterson S.W."/>
        </authorList>
    </citation>
    <scope>NUCLEOTIDE SEQUENCE [LARGE SCALE GENOMIC DNA]</scope>
    <source>
        <strain evidence="2 3">DSM 45154</strain>
    </source>
</reference>